<organism evidence="2 3">
    <name type="scientific">Dyadobacter fermentans</name>
    <dbReference type="NCBI Taxonomy" id="94254"/>
    <lineage>
        <taxon>Bacteria</taxon>
        <taxon>Pseudomonadati</taxon>
        <taxon>Bacteroidota</taxon>
        <taxon>Cytophagia</taxon>
        <taxon>Cytophagales</taxon>
        <taxon>Spirosomataceae</taxon>
        <taxon>Dyadobacter</taxon>
    </lineage>
</organism>
<comment type="caution">
    <text evidence="2">The sequence shown here is derived from an EMBL/GenBank/DDBJ whole genome shotgun (WGS) entry which is preliminary data.</text>
</comment>
<sequence>MGFGFNLLVVFVFLPLTVVCLIIWLSTNKKPFIKSVAIAWAGLLGLVLLSTLARALTSKVILTKDDYYGNYVIKRDYFPGKQTDWQYNSFRFELKSNDSIYFHITDGAKITKTYRGVVEMPSTYRSKRLNITMQMPTHHIVMENPTTYRGIWSFYLVFHSSEFGNVFFEKGDWEPIP</sequence>
<evidence type="ECO:0000313" key="3">
    <source>
        <dbReference type="Proteomes" id="UP001264980"/>
    </source>
</evidence>
<name>A0ABU1QZL4_9BACT</name>
<keyword evidence="1" id="KW-1133">Transmembrane helix</keyword>
<protein>
    <submittedName>
        <fullName evidence="2">Uncharacterized protein</fullName>
    </submittedName>
</protein>
<feature type="transmembrane region" description="Helical" evidence="1">
    <location>
        <begin position="37"/>
        <end position="56"/>
    </location>
</feature>
<dbReference type="Proteomes" id="UP001264980">
    <property type="component" value="Unassembled WGS sequence"/>
</dbReference>
<gene>
    <name evidence="2" type="ORF">J2W84_003614</name>
</gene>
<proteinExistence type="predicted"/>
<accession>A0ABU1QZL4</accession>
<feature type="transmembrane region" description="Helical" evidence="1">
    <location>
        <begin position="7"/>
        <end position="25"/>
    </location>
</feature>
<keyword evidence="3" id="KW-1185">Reference proteome</keyword>
<dbReference type="RefSeq" id="WP_309985481.1">
    <property type="nucleotide sequence ID" value="NZ_JAVDTI010000003.1"/>
</dbReference>
<keyword evidence="1" id="KW-0812">Transmembrane</keyword>
<dbReference type="EMBL" id="JAVDTI010000003">
    <property type="protein sequence ID" value="MDR6806566.1"/>
    <property type="molecule type" value="Genomic_DNA"/>
</dbReference>
<keyword evidence="1" id="KW-0472">Membrane</keyword>
<evidence type="ECO:0000313" key="2">
    <source>
        <dbReference type="EMBL" id="MDR6806566.1"/>
    </source>
</evidence>
<evidence type="ECO:0000256" key="1">
    <source>
        <dbReference type="SAM" id="Phobius"/>
    </source>
</evidence>
<reference evidence="2 3" key="1">
    <citation type="submission" date="2023-07" db="EMBL/GenBank/DDBJ databases">
        <title>Sorghum-associated microbial communities from plants grown in Nebraska, USA.</title>
        <authorList>
            <person name="Schachtman D."/>
        </authorList>
    </citation>
    <scope>NUCLEOTIDE SEQUENCE [LARGE SCALE GENOMIC DNA]</scope>
    <source>
        <strain evidence="2 3">BE57</strain>
    </source>
</reference>